<evidence type="ECO:0000313" key="2">
    <source>
        <dbReference type="WBParaSite" id="Minc3s01913g27156"/>
    </source>
</evidence>
<keyword evidence="1" id="KW-1185">Reference proteome</keyword>
<sequence>MFPVTAGAGDIEANYSNHRKNRHNYPNPGITSSFGALYSLHVCCRSVHLLWRWSWICFPGW</sequence>
<reference evidence="2" key="1">
    <citation type="submission" date="2022-11" db="UniProtKB">
        <authorList>
            <consortium name="WormBaseParasite"/>
        </authorList>
    </citation>
    <scope>IDENTIFICATION</scope>
</reference>
<organism evidence="1 2">
    <name type="scientific">Meloidogyne incognita</name>
    <name type="common">Southern root-knot nematode worm</name>
    <name type="synonym">Oxyuris incognita</name>
    <dbReference type="NCBI Taxonomy" id="6306"/>
    <lineage>
        <taxon>Eukaryota</taxon>
        <taxon>Metazoa</taxon>
        <taxon>Ecdysozoa</taxon>
        <taxon>Nematoda</taxon>
        <taxon>Chromadorea</taxon>
        <taxon>Rhabditida</taxon>
        <taxon>Tylenchina</taxon>
        <taxon>Tylenchomorpha</taxon>
        <taxon>Tylenchoidea</taxon>
        <taxon>Meloidogynidae</taxon>
        <taxon>Meloidogyninae</taxon>
        <taxon>Meloidogyne</taxon>
        <taxon>Meloidogyne incognita group</taxon>
    </lineage>
</organism>
<dbReference type="Proteomes" id="UP000887563">
    <property type="component" value="Unplaced"/>
</dbReference>
<dbReference type="AlphaFoldDB" id="A0A914MHN8"/>
<name>A0A914MHN8_MELIC</name>
<proteinExistence type="predicted"/>
<evidence type="ECO:0000313" key="1">
    <source>
        <dbReference type="Proteomes" id="UP000887563"/>
    </source>
</evidence>
<protein>
    <submittedName>
        <fullName evidence="2">Candidate secreted effector</fullName>
    </submittedName>
</protein>
<accession>A0A914MHN8</accession>
<dbReference type="WBParaSite" id="Minc3s01913g27156">
    <property type="protein sequence ID" value="Minc3s01913g27156"/>
    <property type="gene ID" value="Minc3s01913g27156"/>
</dbReference>